<evidence type="ECO:0000313" key="2">
    <source>
        <dbReference type="EMBL" id="KNC98577.1"/>
    </source>
</evidence>
<dbReference type="VEuPathDB" id="FungiDB:SPPG_06262"/>
<feature type="compositionally biased region" description="Polar residues" evidence="1">
    <location>
        <begin position="182"/>
        <end position="193"/>
    </location>
</feature>
<dbReference type="GeneID" id="27689585"/>
<proteinExistence type="predicted"/>
<dbReference type="EMBL" id="KQ257460">
    <property type="protein sequence ID" value="KNC98577.1"/>
    <property type="molecule type" value="Genomic_DNA"/>
</dbReference>
<dbReference type="AlphaFoldDB" id="A0A0L0HBM4"/>
<sequence>MRRYGVAYLQYNSASSTITDVDTCTIDSCGMASTGSSVPITPRGPISVLPQFSFPLPPLLCPVSHSPIQFHDHTVGYKVLMESDRVSRYELCETCVSPCNAQHTNEGMAATSQALNLMEDFWTRYQGKLVGSSSSLLEPFSSSHPQCVEDFFASRNVIMVDEFGAAFDDLGFPSNSVQGLQSRASVSLPSPSNLKRRQAKRSPTYPLRNVTANHFSHEHTQQQPKRGKFWATVKDLITRGRCTGADSQDVAFSDVWTDQLVISDEGRPSLEIRPLMKHERLLGMVEAGGHYFDVETALRRSPLRITMLGKRAYRSLPLPHLMV</sequence>
<gene>
    <name evidence="2" type="ORF">SPPG_06262</name>
</gene>
<dbReference type="RefSeq" id="XP_016606617.1">
    <property type="nucleotide sequence ID" value="XM_016754475.1"/>
</dbReference>
<name>A0A0L0HBM4_SPIPD</name>
<feature type="region of interest" description="Disordered" evidence="1">
    <location>
        <begin position="182"/>
        <end position="203"/>
    </location>
</feature>
<accession>A0A0L0HBM4</accession>
<keyword evidence="3" id="KW-1185">Reference proteome</keyword>
<evidence type="ECO:0000256" key="1">
    <source>
        <dbReference type="SAM" id="MobiDB-lite"/>
    </source>
</evidence>
<evidence type="ECO:0000313" key="3">
    <source>
        <dbReference type="Proteomes" id="UP000053201"/>
    </source>
</evidence>
<protein>
    <submittedName>
        <fullName evidence="2">Uncharacterized protein</fullName>
    </submittedName>
</protein>
<organism evidence="2 3">
    <name type="scientific">Spizellomyces punctatus (strain DAOM BR117)</name>
    <dbReference type="NCBI Taxonomy" id="645134"/>
    <lineage>
        <taxon>Eukaryota</taxon>
        <taxon>Fungi</taxon>
        <taxon>Fungi incertae sedis</taxon>
        <taxon>Chytridiomycota</taxon>
        <taxon>Chytridiomycota incertae sedis</taxon>
        <taxon>Chytridiomycetes</taxon>
        <taxon>Spizellomycetales</taxon>
        <taxon>Spizellomycetaceae</taxon>
        <taxon>Spizellomyces</taxon>
    </lineage>
</organism>
<dbReference type="OrthoDB" id="10359136at2759"/>
<dbReference type="InParanoid" id="A0A0L0HBM4"/>
<reference evidence="2 3" key="1">
    <citation type="submission" date="2009-08" db="EMBL/GenBank/DDBJ databases">
        <title>The Genome Sequence of Spizellomyces punctatus strain DAOM BR117.</title>
        <authorList>
            <consortium name="The Broad Institute Genome Sequencing Platform"/>
            <person name="Russ C."/>
            <person name="Cuomo C."/>
            <person name="Shea T."/>
            <person name="Young S.K."/>
            <person name="Zeng Q."/>
            <person name="Koehrsen M."/>
            <person name="Haas B."/>
            <person name="Borodovsky M."/>
            <person name="Guigo R."/>
            <person name="Alvarado L."/>
            <person name="Berlin A."/>
            <person name="Bochicchio J."/>
            <person name="Borenstein D."/>
            <person name="Chapman S."/>
            <person name="Chen Z."/>
            <person name="Engels R."/>
            <person name="Freedman E."/>
            <person name="Gellesch M."/>
            <person name="Goldberg J."/>
            <person name="Griggs A."/>
            <person name="Gujja S."/>
            <person name="Heiman D."/>
            <person name="Hepburn T."/>
            <person name="Howarth C."/>
            <person name="Jen D."/>
            <person name="Larson L."/>
            <person name="Lewis B."/>
            <person name="Mehta T."/>
            <person name="Park D."/>
            <person name="Pearson M."/>
            <person name="Roberts A."/>
            <person name="Saif S."/>
            <person name="Shenoy N."/>
            <person name="Sisk P."/>
            <person name="Stolte C."/>
            <person name="Sykes S."/>
            <person name="Thomson T."/>
            <person name="Walk T."/>
            <person name="White J."/>
            <person name="Yandava C."/>
            <person name="Burger G."/>
            <person name="Gray M.W."/>
            <person name="Holland P.W.H."/>
            <person name="King N."/>
            <person name="Lang F.B.F."/>
            <person name="Roger A.J."/>
            <person name="Ruiz-Trillo I."/>
            <person name="Lander E."/>
            <person name="Nusbaum C."/>
        </authorList>
    </citation>
    <scope>NUCLEOTIDE SEQUENCE [LARGE SCALE GENOMIC DNA]</scope>
    <source>
        <strain evidence="2 3">DAOM BR117</strain>
    </source>
</reference>
<dbReference type="Proteomes" id="UP000053201">
    <property type="component" value="Unassembled WGS sequence"/>
</dbReference>